<sequence>MNISCFCAAALTLASCTAGKRINRSAERILLGQEGIRNAHVGISLFDVDKEKYLYNHQADKYFVPASNTKLFSLYAALRFLGDSLPGIRYHETPDSIYLEAAGDPTLLHPDFKEQPVIDWLKKSGKELVIGDRNWNEKEFGYGWSWDDFNSAYMAERSPLPVYGNVIRWTQVMEKTETPDGKMADEAFVFSEPEVSWKVRFNPAKSNNFVVVRERNDNIFYVTEGKEILRTVEVPFVTNGVLSAVDLLRDTIGRSVLYVPAGVTLPVTNIRYSQRTDSMLSVMMHRSDNLFAEQVLLMVSQQLTGGMKTSLVIDTLLKTDLNGLPQAPRWVDGSGLSRYNQFTPQDFVWILQKMLNEFGAGRLNTILPGANQGTLASYYKGLEGAFYAKTGTLSGQVALSGYLTTRKGRRLIFSVLVNNHQTSAVVVRRGVESFLRDVYENY</sequence>
<name>A0ABR7M7Y7_9BACT</name>
<organism evidence="3 4">
    <name type="scientific">Flavihumibacter stibioxidans</name>
    <dbReference type="NCBI Taxonomy" id="1834163"/>
    <lineage>
        <taxon>Bacteria</taxon>
        <taxon>Pseudomonadati</taxon>
        <taxon>Bacteroidota</taxon>
        <taxon>Chitinophagia</taxon>
        <taxon>Chitinophagales</taxon>
        <taxon>Chitinophagaceae</taxon>
        <taxon>Flavihumibacter</taxon>
    </lineage>
</organism>
<dbReference type="Pfam" id="PF02113">
    <property type="entry name" value="Peptidase_S13"/>
    <property type="match status" value="1"/>
</dbReference>
<evidence type="ECO:0000256" key="2">
    <source>
        <dbReference type="ARBA" id="ARBA00022801"/>
    </source>
</evidence>
<evidence type="ECO:0000256" key="1">
    <source>
        <dbReference type="ARBA" id="ARBA00006096"/>
    </source>
</evidence>
<dbReference type="EMBL" id="MBUA01000012">
    <property type="protein sequence ID" value="MBC6491127.1"/>
    <property type="molecule type" value="Genomic_DNA"/>
</dbReference>
<comment type="similarity">
    <text evidence="1">Belongs to the peptidase S13 family.</text>
</comment>
<evidence type="ECO:0000313" key="4">
    <source>
        <dbReference type="Proteomes" id="UP000765802"/>
    </source>
</evidence>
<dbReference type="InterPro" id="IPR000667">
    <property type="entry name" value="Peptidase_S13"/>
</dbReference>
<reference evidence="3 4" key="1">
    <citation type="submission" date="2016-07" db="EMBL/GenBank/DDBJ databases">
        <title>Genome analysis of Flavihumibacter stibioxidans YS-17.</title>
        <authorList>
            <person name="Shi K."/>
            <person name="Han Y."/>
            <person name="Wang G."/>
        </authorList>
    </citation>
    <scope>NUCLEOTIDE SEQUENCE [LARGE SCALE GENOMIC DNA]</scope>
    <source>
        <strain evidence="3 4">YS-17</strain>
    </source>
</reference>
<dbReference type="InterPro" id="IPR012338">
    <property type="entry name" value="Beta-lactam/transpept-like"/>
</dbReference>
<keyword evidence="2" id="KW-0378">Hydrolase</keyword>
<dbReference type="PANTHER" id="PTHR30023:SF0">
    <property type="entry name" value="PENICILLIN-SENSITIVE CARBOXYPEPTIDASE A"/>
    <property type="match status" value="1"/>
</dbReference>
<dbReference type="PANTHER" id="PTHR30023">
    <property type="entry name" value="D-ALANYL-D-ALANINE CARBOXYPEPTIDASE"/>
    <property type="match status" value="1"/>
</dbReference>
<evidence type="ECO:0000313" key="3">
    <source>
        <dbReference type="EMBL" id="MBC6491127.1"/>
    </source>
</evidence>
<dbReference type="SUPFAM" id="SSF56601">
    <property type="entry name" value="beta-lactamase/transpeptidase-like"/>
    <property type="match status" value="1"/>
</dbReference>
<dbReference type="Gene3D" id="3.40.710.10">
    <property type="entry name" value="DD-peptidase/beta-lactamase superfamily"/>
    <property type="match status" value="2"/>
</dbReference>
<keyword evidence="4" id="KW-1185">Reference proteome</keyword>
<protein>
    <recommendedName>
        <fullName evidence="5">D-alanyl-D-alanine carboxypeptidase/D-alanyl-D-alanine-endopeptidase</fullName>
    </recommendedName>
</protein>
<proteinExistence type="inferred from homology"/>
<dbReference type="PRINTS" id="PR00922">
    <property type="entry name" value="DADACBPTASE3"/>
</dbReference>
<evidence type="ECO:0008006" key="5">
    <source>
        <dbReference type="Google" id="ProtNLM"/>
    </source>
</evidence>
<gene>
    <name evidence="3" type="ORF">BC349_08800</name>
</gene>
<accession>A0ABR7M7Y7</accession>
<dbReference type="Proteomes" id="UP000765802">
    <property type="component" value="Unassembled WGS sequence"/>
</dbReference>
<comment type="caution">
    <text evidence="3">The sequence shown here is derived from an EMBL/GenBank/DDBJ whole genome shotgun (WGS) entry which is preliminary data.</text>
</comment>